<gene>
    <name evidence="5" type="ORF">H9809_02515</name>
</gene>
<dbReference type="PANTHER" id="PTHR42659:SF2">
    <property type="entry name" value="XANTHINE DEHYDROGENASE SUBUNIT C-RELATED"/>
    <property type="match status" value="1"/>
</dbReference>
<dbReference type="SUPFAM" id="SSF55447">
    <property type="entry name" value="CO dehydrogenase flavoprotein C-terminal domain-like"/>
    <property type="match status" value="1"/>
</dbReference>
<keyword evidence="2" id="KW-0274">FAD</keyword>
<protein>
    <submittedName>
        <fullName evidence="5">FAD binding domain-containing protein</fullName>
    </submittedName>
</protein>
<accession>A0A9D2FQF2</accession>
<comment type="caution">
    <text evidence="5">The sequence shown here is derived from an EMBL/GenBank/DDBJ whole genome shotgun (WGS) entry which is preliminary data.</text>
</comment>
<name>A0A9D2FQF2_9FIRM</name>
<dbReference type="Gene3D" id="3.30.465.10">
    <property type="match status" value="1"/>
</dbReference>
<dbReference type="Pfam" id="PF00941">
    <property type="entry name" value="FAD_binding_5"/>
    <property type="match status" value="1"/>
</dbReference>
<keyword evidence="1" id="KW-0285">Flavoprotein</keyword>
<dbReference type="PROSITE" id="PS51387">
    <property type="entry name" value="FAD_PCMH"/>
    <property type="match status" value="1"/>
</dbReference>
<evidence type="ECO:0000313" key="5">
    <source>
        <dbReference type="EMBL" id="HIZ64771.1"/>
    </source>
</evidence>
<dbReference type="Proteomes" id="UP000824056">
    <property type="component" value="Unassembled WGS sequence"/>
</dbReference>
<dbReference type="EMBL" id="DXBG01000057">
    <property type="protein sequence ID" value="HIZ64771.1"/>
    <property type="molecule type" value="Genomic_DNA"/>
</dbReference>
<evidence type="ECO:0000256" key="2">
    <source>
        <dbReference type="ARBA" id="ARBA00022827"/>
    </source>
</evidence>
<dbReference type="GO" id="GO:0016491">
    <property type="term" value="F:oxidoreductase activity"/>
    <property type="evidence" value="ECO:0007669"/>
    <property type="project" value="UniProtKB-KW"/>
</dbReference>
<dbReference type="InterPro" id="IPR036683">
    <property type="entry name" value="CO_DH_flav_C_dom_sf"/>
</dbReference>
<evidence type="ECO:0000256" key="3">
    <source>
        <dbReference type="ARBA" id="ARBA00023002"/>
    </source>
</evidence>
<dbReference type="InterPro" id="IPR036318">
    <property type="entry name" value="FAD-bd_PCMH-like_sf"/>
</dbReference>
<dbReference type="InterPro" id="IPR016166">
    <property type="entry name" value="FAD-bd_PCMH"/>
</dbReference>
<organism evidence="5 6">
    <name type="scientific">Candidatus Blautia pullicola</name>
    <dbReference type="NCBI Taxonomy" id="2838498"/>
    <lineage>
        <taxon>Bacteria</taxon>
        <taxon>Bacillati</taxon>
        <taxon>Bacillota</taxon>
        <taxon>Clostridia</taxon>
        <taxon>Lachnospirales</taxon>
        <taxon>Lachnospiraceae</taxon>
        <taxon>Blautia</taxon>
    </lineage>
</organism>
<keyword evidence="3" id="KW-0560">Oxidoreductase</keyword>
<dbReference type="GO" id="GO:0071949">
    <property type="term" value="F:FAD binding"/>
    <property type="evidence" value="ECO:0007669"/>
    <property type="project" value="InterPro"/>
</dbReference>
<sequence>MEQVIYSQPTDMDGLARALGQATEKTVLLGGGTDLLIMIQKKHPPIDRYISLGKIPDLGKIEEQDGFLKIGAMATHHQIARNPLVEKYFPALSMACSHVGSQQIRNKGTIGGSLANASPAGDMMPCVFLFKGEIEIYNKNQEYRRISGEEFLIGNQRTALSLGEAVSALWLPIREERKSCFVKLGARTDVTIAQISLALSWEKKEKAIESVRAYLGAVDVRPLYLPEAEELLSGEISREKKDALAESLRDRIQGIRERRKRQPKLRITEAERLYKERAVKGIVYDAAEYMEEP</sequence>
<evidence type="ECO:0000259" key="4">
    <source>
        <dbReference type="PROSITE" id="PS51387"/>
    </source>
</evidence>
<dbReference type="InterPro" id="IPR051312">
    <property type="entry name" value="Diverse_Substr_Oxidored"/>
</dbReference>
<evidence type="ECO:0000256" key="1">
    <source>
        <dbReference type="ARBA" id="ARBA00022630"/>
    </source>
</evidence>
<dbReference type="InterPro" id="IPR002346">
    <property type="entry name" value="Mopterin_DH_FAD-bd"/>
</dbReference>
<feature type="domain" description="FAD-binding PCMH-type" evidence="4">
    <location>
        <begin position="1"/>
        <end position="176"/>
    </location>
</feature>
<dbReference type="PANTHER" id="PTHR42659">
    <property type="entry name" value="XANTHINE DEHYDROGENASE SUBUNIT C-RELATED"/>
    <property type="match status" value="1"/>
</dbReference>
<dbReference type="AlphaFoldDB" id="A0A9D2FQF2"/>
<reference evidence="5" key="2">
    <citation type="submission" date="2021-04" db="EMBL/GenBank/DDBJ databases">
        <authorList>
            <person name="Gilroy R."/>
        </authorList>
    </citation>
    <scope>NUCLEOTIDE SEQUENCE</scope>
    <source>
        <strain evidence="5">1068</strain>
    </source>
</reference>
<dbReference type="InterPro" id="IPR016169">
    <property type="entry name" value="FAD-bd_PCMH_sub2"/>
</dbReference>
<dbReference type="SUPFAM" id="SSF56176">
    <property type="entry name" value="FAD-binding/transporter-associated domain-like"/>
    <property type="match status" value="1"/>
</dbReference>
<evidence type="ECO:0000313" key="6">
    <source>
        <dbReference type="Proteomes" id="UP000824056"/>
    </source>
</evidence>
<reference evidence="5" key="1">
    <citation type="journal article" date="2021" name="PeerJ">
        <title>Extensive microbial diversity within the chicken gut microbiome revealed by metagenomics and culture.</title>
        <authorList>
            <person name="Gilroy R."/>
            <person name="Ravi A."/>
            <person name="Getino M."/>
            <person name="Pursley I."/>
            <person name="Horton D.L."/>
            <person name="Alikhan N.F."/>
            <person name="Baker D."/>
            <person name="Gharbi K."/>
            <person name="Hall N."/>
            <person name="Watson M."/>
            <person name="Adriaenssens E.M."/>
            <person name="Foster-Nyarko E."/>
            <person name="Jarju S."/>
            <person name="Secka A."/>
            <person name="Antonio M."/>
            <person name="Oren A."/>
            <person name="Chaudhuri R.R."/>
            <person name="La Ragione R."/>
            <person name="Hildebrand F."/>
            <person name="Pallen M.J."/>
        </authorList>
    </citation>
    <scope>NUCLEOTIDE SEQUENCE</scope>
    <source>
        <strain evidence="5">1068</strain>
    </source>
</reference>
<proteinExistence type="predicted"/>
<dbReference type="Gene3D" id="3.30.390.50">
    <property type="entry name" value="CO dehydrogenase flavoprotein, C-terminal domain"/>
    <property type="match status" value="1"/>
</dbReference>